<feature type="transmembrane region" description="Helical" evidence="14">
    <location>
        <begin position="305"/>
        <end position="328"/>
    </location>
</feature>
<dbReference type="CDD" id="cd06225">
    <property type="entry name" value="HAMP"/>
    <property type="match status" value="1"/>
</dbReference>
<evidence type="ECO:0000256" key="6">
    <source>
        <dbReference type="ARBA" id="ARBA00022679"/>
    </source>
</evidence>
<dbReference type="Gene3D" id="6.10.340.10">
    <property type="match status" value="1"/>
</dbReference>
<keyword evidence="5" id="KW-0597">Phosphoprotein</keyword>
<dbReference type="Pfam" id="PF02518">
    <property type="entry name" value="HATPase_c"/>
    <property type="match status" value="1"/>
</dbReference>
<proteinExistence type="predicted"/>
<reference evidence="16 17" key="1">
    <citation type="submission" date="2020-04" db="EMBL/GenBank/DDBJ databases">
        <title>Genome-Wide Identification of 5-Methylcytosine Sites in Bacterial Genomes By High-Throughput Sequencing of MspJI Restriction Fragments.</title>
        <authorList>
            <person name="Wu V."/>
        </authorList>
    </citation>
    <scope>NUCLEOTIDE SEQUENCE [LARGE SCALE GENOMIC DNA]</scope>
    <source>
        <strain evidence="16 17">S2</strain>
    </source>
</reference>
<protein>
    <recommendedName>
        <fullName evidence="3">histidine kinase</fullName>
        <ecNumber evidence="3">2.7.13.3</ecNumber>
    </recommendedName>
</protein>
<evidence type="ECO:0000256" key="11">
    <source>
        <dbReference type="ARBA" id="ARBA00022989"/>
    </source>
</evidence>
<keyword evidence="12" id="KW-0902">Two-component regulatory system</keyword>
<dbReference type="PANTHER" id="PTHR34220">
    <property type="entry name" value="SENSOR HISTIDINE KINASE YPDA"/>
    <property type="match status" value="1"/>
</dbReference>
<dbReference type="SUPFAM" id="SSF55874">
    <property type="entry name" value="ATPase domain of HSP90 chaperone/DNA topoisomerase II/histidine kinase"/>
    <property type="match status" value="1"/>
</dbReference>
<dbReference type="EC" id="2.7.13.3" evidence="3"/>
<evidence type="ECO:0000256" key="7">
    <source>
        <dbReference type="ARBA" id="ARBA00022692"/>
    </source>
</evidence>
<accession>A0A6H1P9W0</accession>
<dbReference type="InterPro" id="IPR003660">
    <property type="entry name" value="HAMP_dom"/>
</dbReference>
<dbReference type="Pfam" id="PF00672">
    <property type="entry name" value="HAMP"/>
    <property type="match status" value="1"/>
</dbReference>
<feature type="transmembrane region" description="Helical" evidence="14">
    <location>
        <begin position="31"/>
        <end position="51"/>
    </location>
</feature>
<dbReference type="InterPro" id="IPR010559">
    <property type="entry name" value="Sig_transdc_His_kin_internal"/>
</dbReference>
<dbReference type="InterPro" id="IPR004358">
    <property type="entry name" value="Sig_transdc_His_kin-like_C"/>
</dbReference>
<keyword evidence="7 14" id="KW-0812">Transmembrane</keyword>
<dbReference type="GO" id="GO:0005524">
    <property type="term" value="F:ATP binding"/>
    <property type="evidence" value="ECO:0007669"/>
    <property type="project" value="UniProtKB-KW"/>
</dbReference>
<reference evidence="16 17" key="2">
    <citation type="submission" date="2020-04" db="EMBL/GenBank/DDBJ databases">
        <authorList>
            <person name="Fomenkov A."/>
            <person name="Anton B.P."/>
            <person name="Roberts R.J."/>
        </authorList>
    </citation>
    <scope>NUCLEOTIDE SEQUENCE [LARGE SCALE GENOMIC DNA]</scope>
    <source>
        <strain evidence="16 17">S2</strain>
    </source>
</reference>
<dbReference type="Proteomes" id="UP000501868">
    <property type="component" value="Chromosome"/>
</dbReference>
<keyword evidence="13 14" id="KW-0472">Membrane</keyword>
<comment type="catalytic activity">
    <reaction evidence="1">
        <text>ATP + protein L-histidine = ADP + protein N-phospho-L-histidine.</text>
        <dbReference type="EC" id="2.7.13.3"/>
    </reaction>
</comment>
<dbReference type="Gene3D" id="3.30.450.20">
    <property type="entry name" value="PAS domain"/>
    <property type="match status" value="1"/>
</dbReference>
<dbReference type="GO" id="GO:0005886">
    <property type="term" value="C:plasma membrane"/>
    <property type="evidence" value="ECO:0007669"/>
    <property type="project" value="UniProtKB-SubCell"/>
</dbReference>
<evidence type="ECO:0000256" key="9">
    <source>
        <dbReference type="ARBA" id="ARBA00022777"/>
    </source>
</evidence>
<evidence type="ECO:0000259" key="15">
    <source>
        <dbReference type="PROSITE" id="PS50885"/>
    </source>
</evidence>
<evidence type="ECO:0000256" key="3">
    <source>
        <dbReference type="ARBA" id="ARBA00012438"/>
    </source>
</evidence>
<dbReference type="PRINTS" id="PR00344">
    <property type="entry name" value="BCTRLSENSOR"/>
</dbReference>
<dbReference type="GO" id="GO:0000155">
    <property type="term" value="F:phosphorelay sensor kinase activity"/>
    <property type="evidence" value="ECO:0007669"/>
    <property type="project" value="InterPro"/>
</dbReference>
<feature type="domain" description="HAMP" evidence="15">
    <location>
        <begin position="328"/>
        <end position="380"/>
    </location>
</feature>
<dbReference type="SUPFAM" id="SSF158472">
    <property type="entry name" value="HAMP domain-like"/>
    <property type="match status" value="1"/>
</dbReference>
<evidence type="ECO:0000256" key="8">
    <source>
        <dbReference type="ARBA" id="ARBA00022741"/>
    </source>
</evidence>
<dbReference type="Gene3D" id="3.30.565.10">
    <property type="entry name" value="Histidine kinase-like ATPase, C-terminal domain"/>
    <property type="match status" value="1"/>
</dbReference>
<keyword evidence="10" id="KW-0067">ATP-binding</keyword>
<dbReference type="InterPro" id="IPR036890">
    <property type="entry name" value="HATPase_C_sf"/>
</dbReference>
<evidence type="ECO:0000313" key="17">
    <source>
        <dbReference type="Proteomes" id="UP000501868"/>
    </source>
</evidence>
<keyword evidence="8" id="KW-0547">Nucleotide-binding</keyword>
<evidence type="ECO:0000256" key="13">
    <source>
        <dbReference type="ARBA" id="ARBA00023136"/>
    </source>
</evidence>
<keyword evidence="11 14" id="KW-1133">Transmembrane helix</keyword>
<evidence type="ECO:0000256" key="12">
    <source>
        <dbReference type="ARBA" id="ARBA00023012"/>
    </source>
</evidence>
<dbReference type="InterPro" id="IPR050640">
    <property type="entry name" value="Bact_2-comp_sensor_kinase"/>
</dbReference>
<dbReference type="Pfam" id="PF06580">
    <property type="entry name" value="His_kinase"/>
    <property type="match status" value="1"/>
</dbReference>
<sequence length="603" mass="68585">MLKFMKALNAFWMYIHQNLFRKIASNIRYKLMLLMLSVMILPLLILIIFSINVSQSNFEKEVVNSNEARINLAGKYLDEKLTESDNILFASLIDEKLIPSISQINDENIPLNFSTLAYIQDKLFSIYYGNKHVNAVSIYAKESQTVYSIKEADFKVSKINQLNGTAWSNLGVRPNYSFESKLPNQGFSLTRSIIRFENREIVGGISLEMNWNIIDSVIEMLESEPESSVFVIDRQGHILYNPNLGKKTSVDFQKIVKQMNDSNKNISYLKMNKGYVFFKKAFNNKVAIVKVVPESMLLNGVTKTLIVGIIISALSILLTVILSIVISLRTTKPIIKLVHAMNEVGENNLNVSIETERIDEIGLLEKRFSSMVYRINELINKEYKSEIETRNAQFMALQAQINPHFLYNTLQLVGGMAVSHKANEIYSVISALSDMFRYITGKQGNMVLIDREIEHIKNYLYIQNMRFEGKVQTDLYIEEGTEGFTIPMLTIQPIVENVFNHGFEQKKGLWKLSIDVQKVFDDIEITITDNGVGIPEEKLDDLMEQMKGIPYSLNTKGSIGIKNVAARIRLYFGNDYGLDISSTVGKGTMVVIRIPAKITMEGI</sequence>
<dbReference type="PANTHER" id="PTHR34220:SF11">
    <property type="entry name" value="SENSOR PROTEIN KINASE HPTS"/>
    <property type="match status" value="1"/>
</dbReference>
<dbReference type="AlphaFoldDB" id="A0A6H1P9W0"/>
<dbReference type="SMART" id="SM00304">
    <property type="entry name" value="HAMP"/>
    <property type="match status" value="1"/>
</dbReference>
<keyword evidence="9 16" id="KW-0418">Kinase</keyword>
<dbReference type="PROSITE" id="PS50885">
    <property type="entry name" value="HAMP"/>
    <property type="match status" value="1"/>
</dbReference>
<evidence type="ECO:0000256" key="10">
    <source>
        <dbReference type="ARBA" id="ARBA00022840"/>
    </source>
</evidence>
<comment type="subcellular location">
    <subcellularLocation>
        <location evidence="2">Cell membrane</location>
        <topology evidence="2">Multi-pass membrane protein</topology>
    </subcellularLocation>
</comment>
<gene>
    <name evidence="16" type="ORF">HFZ78_29695</name>
</gene>
<evidence type="ECO:0000256" key="14">
    <source>
        <dbReference type="SAM" id="Phobius"/>
    </source>
</evidence>
<name>A0A6H1P9W0_PRIMG</name>
<evidence type="ECO:0000256" key="1">
    <source>
        <dbReference type="ARBA" id="ARBA00000085"/>
    </source>
</evidence>
<keyword evidence="6" id="KW-0808">Transferase</keyword>
<evidence type="ECO:0000256" key="4">
    <source>
        <dbReference type="ARBA" id="ARBA00022475"/>
    </source>
</evidence>
<evidence type="ECO:0000256" key="2">
    <source>
        <dbReference type="ARBA" id="ARBA00004651"/>
    </source>
</evidence>
<evidence type="ECO:0000313" key="16">
    <source>
        <dbReference type="EMBL" id="QIZ10369.1"/>
    </source>
</evidence>
<evidence type="ECO:0000256" key="5">
    <source>
        <dbReference type="ARBA" id="ARBA00022553"/>
    </source>
</evidence>
<dbReference type="InterPro" id="IPR003594">
    <property type="entry name" value="HATPase_dom"/>
</dbReference>
<keyword evidence="4" id="KW-1003">Cell membrane</keyword>
<dbReference type="EMBL" id="CP051128">
    <property type="protein sequence ID" value="QIZ10369.1"/>
    <property type="molecule type" value="Genomic_DNA"/>
</dbReference>
<organism evidence="16 17">
    <name type="scientific">Priestia megaterium</name>
    <name type="common">Bacillus megaterium</name>
    <dbReference type="NCBI Taxonomy" id="1404"/>
    <lineage>
        <taxon>Bacteria</taxon>
        <taxon>Bacillati</taxon>
        <taxon>Bacillota</taxon>
        <taxon>Bacilli</taxon>
        <taxon>Bacillales</taxon>
        <taxon>Bacillaceae</taxon>
        <taxon>Priestia</taxon>
    </lineage>
</organism>